<dbReference type="Proteomes" id="UP000811365">
    <property type="component" value="Unassembled WGS sequence"/>
</dbReference>
<dbReference type="AlphaFoldDB" id="A0A9E1GL48"/>
<gene>
    <name evidence="1" type="ORF">KH315_09415</name>
</gene>
<protein>
    <submittedName>
        <fullName evidence="1">Uncharacterized protein</fullName>
    </submittedName>
</protein>
<evidence type="ECO:0000313" key="2">
    <source>
        <dbReference type="Proteomes" id="UP000811365"/>
    </source>
</evidence>
<sequence length="77" mass="8524">MKYQPVYKCPLCGRLLSRSQPQEVPTEMLPALLGKVIQHQQLAANPFTRNNVPMHIPCKCPDGSAGLAQFAGFRCVK</sequence>
<name>A0A9E1GL48_9FIRM</name>
<reference evidence="1" key="1">
    <citation type="submission" date="2021-02" db="EMBL/GenBank/DDBJ databases">
        <title>Infant gut strain persistence is associated with maternal origin, phylogeny, and functional potential including surface adhesion and iron acquisition.</title>
        <authorList>
            <person name="Lou Y.C."/>
        </authorList>
    </citation>
    <scope>NUCLEOTIDE SEQUENCE</scope>
    <source>
        <strain evidence="1">L2_039_000G1_dasL2_039_000G1_maxbin2.maxbin.077</strain>
    </source>
</reference>
<comment type="caution">
    <text evidence="1">The sequence shown here is derived from an EMBL/GenBank/DDBJ whole genome shotgun (WGS) entry which is preliminary data.</text>
</comment>
<accession>A0A9E1GL48</accession>
<dbReference type="EMBL" id="JAGZYH010000033">
    <property type="protein sequence ID" value="MBS6622360.1"/>
    <property type="molecule type" value="Genomic_DNA"/>
</dbReference>
<proteinExistence type="predicted"/>
<organism evidence="1 2">
    <name type="scientific">Faecalibacterium prausnitzii</name>
    <dbReference type="NCBI Taxonomy" id="853"/>
    <lineage>
        <taxon>Bacteria</taxon>
        <taxon>Bacillati</taxon>
        <taxon>Bacillota</taxon>
        <taxon>Clostridia</taxon>
        <taxon>Eubacteriales</taxon>
        <taxon>Oscillospiraceae</taxon>
        <taxon>Faecalibacterium</taxon>
    </lineage>
</organism>
<evidence type="ECO:0000313" key="1">
    <source>
        <dbReference type="EMBL" id="MBS6622360.1"/>
    </source>
</evidence>